<evidence type="ECO:0000313" key="3">
    <source>
        <dbReference type="Proteomes" id="UP000700732"/>
    </source>
</evidence>
<proteinExistence type="predicted"/>
<keyword evidence="3" id="KW-1185">Reference proteome</keyword>
<feature type="region of interest" description="Disordered" evidence="1">
    <location>
        <begin position="19"/>
        <end position="62"/>
    </location>
</feature>
<organism evidence="2 3">
    <name type="scientific">Spirosoma utsteinense</name>
    <dbReference type="NCBI Taxonomy" id="2585773"/>
    <lineage>
        <taxon>Bacteria</taxon>
        <taxon>Pseudomonadati</taxon>
        <taxon>Bacteroidota</taxon>
        <taxon>Cytophagia</taxon>
        <taxon>Cytophagales</taxon>
        <taxon>Cytophagaceae</taxon>
        <taxon>Spirosoma</taxon>
    </lineage>
</organism>
<dbReference type="EMBL" id="VFIA01000008">
    <property type="protein sequence ID" value="MBC3791207.1"/>
    <property type="molecule type" value="Genomic_DNA"/>
</dbReference>
<feature type="compositionally biased region" description="Basic and acidic residues" evidence="1">
    <location>
        <begin position="36"/>
        <end position="54"/>
    </location>
</feature>
<comment type="caution">
    <text evidence="2">The sequence shown here is derived from an EMBL/GenBank/DDBJ whole genome shotgun (WGS) entry which is preliminary data.</text>
</comment>
<reference evidence="2 3" key="1">
    <citation type="submission" date="2019-06" db="EMBL/GenBank/DDBJ databases">
        <title>Spirosoma utsteinense sp. nov. isolated from Antarctic ice-free soils.</title>
        <authorList>
            <person name="Tahon G."/>
        </authorList>
    </citation>
    <scope>NUCLEOTIDE SEQUENCE [LARGE SCALE GENOMIC DNA]</scope>
    <source>
        <strain evidence="2 3">LMG 31447</strain>
    </source>
</reference>
<dbReference type="RefSeq" id="WP_244967996.1">
    <property type="nucleotide sequence ID" value="NZ_VFIA01000008.1"/>
</dbReference>
<dbReference type="Proteomes" id="UP000700732">
    <property type="component" value="Unassembled WGS sequence"/>
</dbReference>
<sequence length="62" mass="7021">MRSLNPQTRAKAIEIANDLMRQGEQDKQTAIANSSREARTQARREYAEATDHLFSKKPCATD</sequence>
<evidence type="ECO:0000256" key="1">
    <source>
        <dbReference type="SAM" id="MobiDB-lite"/>
    </source>
</evidence>
<gene>
    <name evidence="2" type="ORF">FH603_1706</name>
</gene>
<evidence type="ECO:0000313" key="2">
    <source>
        <dbReference type="EMBL" id="MBC3791207.1"/>
    </source>
</evidence>
<name>A0ABR6W423_9BACT</name>
<accession>A0ABR6W423</accession>
<protein>
    <submittedName>
        <fullName evidence="2">Uncharacterized protein</fullName>
    </submittedName>
</protein>